<feature type="signal peptide" evidence="1">
    <location>
        <begin position="1"/>
        <end position="30"/>
    </location>
</feature>
<proteinExistence type="predicted"/>
<reference evidence="3" key="1">
    <citation type="journal article" date="2019" name="Int. J. Syst. Evol. Microbiol.">
        <title>The Global Catalogue of Microorganisms (GCM) 10K type strain sequencing project: providing services to taxonomists for standard genome sequencing and annotation.</title>
        <authorList>
            <consortium name="The Broad Institute Genomics Platform"/>
            <consortium name="The Broad Institute Genome Sequencing Center for Infectious Disease"/>
            <person name="Wu L."/>
            <person name="Ma J."/>
        </authorList>
    </citation>
    <scope>NUCLEOTIDE SEQUENCE [LARGE SCALE GENOMIC DNA]</scope>
    <source>
        <strain evidence="3">ZS-35-S2</strain>
    </source>
</reference>
<keyword evidence="1" id="KW-0732">Signal</keyword>
<dbReference type="EMBL" id="JBHSPR010000042">
    <property type="protein sequence ID" value="MFC6021389.1"/>
    <property type="molecule type" value="Genomic_DNA"/>
</dbReference>
<name>A0ABW1KI32_9ACTN</name>
<keyword evidence="3" id="KW-1185">Reference proteome</keyword>
<sequence length="147" mass="15897">MTTARRISGAVFAAALGVVAALAVSGPANAAGRHIADGRGAEERCYDFSLGNTDPVLCLYWGTWDTAMFVTDVSIPNLDGKRFSAWDGGTTGANEYVKNNAATMSCMASLCTSFYNENYSGNYDYLYRWQTGGLYYTWNDGASVRMS</sequence>
<protein>
    <recommendedName>
        <fullName evidence="4">Peptidase inhibitor family I36</fullName>
    </recommendedName>
</protein>
<feature type="chain" id="PRO_5045260298" description="Peptidase inhibitor family I36" evidence="1">
    <location>
        <begin position="31"/>
        <end position="147"/>
    </location>
</feature>
<organism evidence="2 3">
    <name type="scientific">Plantactinospora solaniradicis</name>
    <dbReference type="NCBI Taxonomy" id="1723736"/>
    <lineage>
        <taxon>Bacteria</taxon>
        <taxon>Bacillati</taxon>
        <taxon>Actinomycetota</taxon>
        <taxon>Actinomycetes</taxon>
        <taxon>Micromonosporales</taxon>
        <taxon>Micromonosporaceae</taxon>
        <taxon>Plantactinospora</taxon>
    </lineage>
</organism>
<evidence type="ECO:0000256" key="1">
    <source>
        <dbReference type="SAM" id="SignalP"/>
    </source>
</evidence>
<gene>
    <name evidence="2" type="ORF">ACFP2T_35120</name>
</gene>
<evidence type="ECO:0008006" key="4">
    <source>
        <dbReference type="Google" id="ProtNLM"/>
    </source>
</evidence>
<dbReference type="RefSeq" id="WP_377429511.1">
    <property type="nucleotide sequence ID" value="NZ_JBHSPR010000042.1"/>
</dbReference>
<dbReference type="Proteomes" id="UP001596203">
    <property type="component" value="Unassembled WGS sequence"/>
</dbReference>
<evidence type="ECO:0000313" key="3">
    <source>
        <dbReference type="Proteomes" id="UP001596203"/>
    </source>
</evidence>
<comment type="caution">
    <text evidence="2">The sequence shown here is derived from an EMBL/GenBank/DDBJ whole genome shotgun (WGS) entry which is preliminary data.</text>
</comment>
<evidence type="ECO:0000313" key="2">
    <source>
        <dbReference type="EMBL" id="MFC6021389.1"/>
    </source>
</evidence>
<accession>A0ABW1KI32</accession>